<proteinExistence type="predicted"/>
<reference evidence="1" key="2">
    <citation type="journal article" date="2022" name="Microbiol. Resour. Announc.">
        <title>Metagenome Sequencing to Explore Phylogenomics of Terrestrial Cyanobacteria.</title>
        <authorList>
            <person name="Ward R.D."/>
            <person name="Stajich J.E."/>
            <person name="Johansen J.R."/>
            <person name="Huntemann M."/>
            <person name="Clum A."/>
            <person name="Foster B."/>
            <person name="Foster B."/>
            <person name="Roux S."/>
            <person name="Palaniappan K."/>
            <person name="Varghese N."/>
            <person name="Mukherjee S."/>
            <person name="Reddy T.B.K."/>
            <person name="Daum C."/>
            <person name="Copeland A."/>
            <person name="Chen I.A."/>
            <person name="Ivanova N.N."/>
            <person name="Kyrpides N.C."/>
            <person name="Shapiro N."/>
            <person name="Eloe-Fadrosh E.A."/>
            <person name="Pietrasiak N."/>
        </authorList>
    </citation>
    <scope>NUCLEOTIDE SEQUENCE</scope>
    <source>
        <strain evidence="1">CPER-KK1</strain>
    </source>
</reference>
<organism evidence="1 2">
    <name type="scientific">Symplocastrum torsivum CPER-KK1</name>
    <dbReference type="NCBI Taxonomy" id="450513"/>
    <lineage>
        <taxon>Bacteria</taxon>
        <taxon>Bacillati</taxon>
        <taxon>Cyanobacteriota</taxon>
        <taxon>Cyanophyceae</taxon>
        <taxon>Oscillatoriophycideae</taxon>
        <taxon>Oscillatoriales</taxon>
        <taxon>Microcoleaceae</taxon>
        <taxon>Symplocastrum</taxon>
    </lineage>
</organism>
<evidence type="ECO:0000313" key="1">
    <source>
        <dbReference type="EMBL" id="MBW4548729.1"/>
    </source>
</evidence>
<sequence>MSETPSVYNVGSARTPVPNFPSFDTQLKALPPTVRSVAESLALRDMEGVRRYVAVHFS</sequence>
<evidence type="ECO:0000313" key="2">
    <source>
        <dbReference type="Proteomes" id="UP000753908"/>
    </source>
</evidence>
<comment type="caution">
    <text evidence="1">The sequence shown here is derived from an EMBL/GenBank/DDBJ whole genome shotgun (WGS) entry which is preliminary data.</text>
</comment>
<protein>
    <submittedName>
        <fullName evidence="1">Uncharacterized protein</fullName>
    </submittedName>
</protein>
<dbReference type="Proteomes" id="UP000753908">
    <property type="component" value="Unassembled WGS sequence"/>
</dbReference>
<name>A0A951UD50_9CYAN</name>
<reference evidence="1" key="1">
    <citation type="submission" date="2021-05" db="EMBL/GenBank/DDBJ databases">
        <authorList>
            <person name="Pietrasiak N."/>
            <person name="Ward R."/>
            <person name="Stajich J.E."/>
            <person name="Kurbessoian T."/>
        </authorList>
    </citation>
    <scope>NUCLEOTIDE SEQUENCE</scope>
    <source>
        <strain evidence="1">CPER-KK1</strain>
    </source>
</reference>
<dbReference type="AlphaFoldDB" id="A0A951UD50"/>
<dbReference type="EMBL" id="JAHHIF010000070">
    <property type="protein sequence ID" value="MBW4548729.1"/>
    <property type="molecule type" value="Genomic_DNA"/>
</dbReference>
<gene>
    <name evidence="1" type="ORF">KME25_30635</name>
</gene>
<accession>A0A951UD50</accession>